<accession>A0A1R2C4V3</accession>
<evidence type="ECO:0000313" key="1">
    <source>
        <dbReference type="EMBL" id="OMJ84058.1"/>
    </source>
</evidence>
<organism evidence="1 2">
    <name type="scientific">Stentor coeruleus</name>
    <dbReference type="NCBI Taxonomy" id="5963"/>
    <lineage>
        <taxon>Eukaryota</taxon>
        <taxon>Sar</taxon>
        <taxon>Alveolata</taxon>
        <taxon>Ciliophora</taxon>
        <taxon>Postciliodesmatophora</taxon>
        <taxon>Heterotrichea</taxon>
        <taxon>Heterotrichida</taxon>
        <taxon>Stentoridae</taxon>
        <taxon>Stentor</taxon>
    </lineage>
</organism>
<reference evidence="1 2" key="1">
    <citation type="submission" date="2016-11" db="EMBL/GenBank/DDBJ databases">
        <title>The macronuclear genome of Stentor coeruleus: a giant cell with tiny introns.</title>
        <authorList>
            <person name="Slabodnick M."/>
            <person name="Ruby J.G."/>
            <person name="Reiff S.B."/>
            <person name="Swart E.C."/>
            <person name="Gosai S."/>
            <person name="Prabakaran S."/>
            <person name="Witkowska E."/>
            <person name="Larue G.E."/>
            <person name="Fisher S."/>
            <person name="Freeman R.M."/>
            <person name="Gunawardena J."/>
            <person name="Chu W."/>
            <person name="Stover N.A."/>
            <person name="Gregory B.D."/>
            <person name="Nowacki M."/>
            <person name="Derisi J."/>
            <person name="Roy S.W."/>
            <person name="Marshall W.F."/>
            <person name="Sood P."/>
        </authorList>
    </citation>
    <scope>NUCLEOTIDE SEQUENCE [LARGE SCALE GENOMIC DNA]</scope>
    <source>
        <strain evidence="1">WM001</strain>
    </source>
</reference>
<keyword evidence="2" id="KW-1185">Reference proteome</keyword>
<evidence type="ECO:0000313" key="2">
    <source>
        <dbReference type="Proteomes" id="UP000187209"/>
    </source>
</evidence>
<dbReference type="Proteomes" id="UP000187209">
    <property type="component" value="Unassembled WGS sequence"/>
</dbReference>
<protein>
    <submittedName>
        <fullName evidence="1">Uncharacterized protein</fullName>
    </submittedName>
</protein>
<dbReference type="OrthoDB" id="288830at2759"/>
<comment type="caution">
    <text evidence="1">The sequence shown here is derived from an EMBL/GenBank/DDBJ whole genome shotgun (WGS) entry which is preliminary data.</text>
</comment>
<gene>
    <name evidence="1" type="ORF">SteCoe_14869</name>
</gene>
<name>A0A1R2C4V3_9CILI</name>
<dbReference type="EMBL" id="MPUH01000281">
    <property type="protein sequence ID" value="OMJ84058.1"/>
    <property type="molecule type" value="Genomic_DNA"/>
</dbReference>
<proteinExistence type="predicted"/>
<sequence length="1343" mass="155875">MSIEEKRKEFAAALKNQFADQDIKTLTNPEGIKQYVQTQEDLLEAFDQKKRPSPDVLGVLRSSCSICTKSCECYEPFEVFLLEMSEMVYSNTFVPTLCRNCKCPAHFHPAIIKDLRFPNEVKEGLRTTVLKEDHLNFSGIVLVLDIDFQELDRLNITLKQQEDKLYELLKHGGFTVVCRNVKVLSSTEKIALGQKNTRMTTTGAFLNAIVKKTVLTTEAFQKQTMPVLREKQEEPLLLLCLSSMYVNSQTQFFKFITAARKYLPNGITVLYASMNSVQGFTDCAVFFPEVFTVKKTCVVIPTESFTTVTLDIDPIMSFFKMQSMKLKGKNIENKDQNLLKVGKTIDLLNYNGYSPMKISELKVENPPDLQMVFEKFMESTRAEYISKFILSNSDGFKIHTIGAGKVGIPLVISLAAQSMESFTFTNEKDTFHLFSYFLPDLVTSSRSLLVFRPICVRSGLDKVFLEIFKKNFFIVLQEEYRKLTIDEVQALGKNLNFANFSEYVDLMTEGESRIVAVSKLGGLEEALILANGCEKGRRRTEKRLLQQRTFTIDHSVAQNPFKIKLDEEIGLDTYKKPIIKEQVQVSHNLEENSLFTISPFSSISEALDLDSLVDSRIKSMQHELDLPNFHIKQMEIDRLRYFSRYFNIVLHTSSDHSSSESEILKFFPNLCLYSDVILCLKPECLSLENESLELFKHMKVKIIKGCTENGVNYYHISKLAGRDEFISVFEYKCPVISILKPQNLSSIFEISTYPNEFEDNLELISPNIKNLSLIDISLLSKDLIIDICSFILLVTSFEDIIPESIEYVYNYPEFLHYALKCSTRQGTYKELRIRKMKILDFEDPSIVTLELFDEYSVISWYYKEISKLFPKIVPEFYDFKLDPVDKNMHVTRGFSCSEYKGPIFLKTVAEMMKENRQREILTRKTRGSIVAFMWGRKLALLVERIELIKTDEIEDFGSIFWNGKGKFLGFHNGSYLDFDRKKFMMYFEQLKLGWDRYATMSIMTSIEKKFKFIINSLAFVETRKSEHFGLVPEMVEFVNLRVFAYKEKPEISNLDFIDAKKAAMNELYDRTVKDMDMWDIGLVDVFPTKYTKRHMAANIIWLLSAYLKFFDNKATELNMEHEEYLIMLESLLNGFLNNYTEDKGIEGISVLYIEYFLFSLSRAFNLVIDILQVQNRKDTFTMGSSNISQELYKLDQEEQKLGQNLKIQLELLADIDINYHPKLGEKDDLKIDRDRYFKHYMIKEFETNLKHPKYPNTLIRARFPIVAPQIEEFIKGGLSDVQKKWFNPESPSKTNLRPVPKSAFRFDSILVKNTKWMTHQRQQKLIKEAILYLTKSVMGFKTK</sequence>